<dbReference type="EnsemblMetazoa" id="PPAI007739-RA">
    <property type="protein sequence ID" value="PPAI007739-PA"/>
    <property type="gene ID" value="PPAI007739"/>
</dbReference>
<keyword evidence="2" id="KW-1015">Disulfide bond</keyword>
<name>A0A1B0DHV5_PHLPP</name>
<evidence type="ECO:0000256" key="2">
    <source>
        <dbReference type="ARBA" id="ARBA00023157"/>
    </source>
</evidence>
<dbReference type="AlphaFoldDB" id="A0A1B0DHV5"/>
<keyword evidence="1" id="KW-0732">Signal</keyword>
<sequence length="107" mass="11778">MPITLIVIFFPEGESCRLRSDGSQGVCTSIKRCPEVLTAPGSTPQLCMFVRSDPIVCCPQSNNFPQDDQNDFNIPSSQSSFNDQSGFVNIRDGDGTIRVSQRSKKTM</sequence>
<dbReference type="SMART" id="SM00680">
    <property type="entry name" value="CLIP"/>
    <property type="match status" value="1"/>
</dbReference>
<feature type="region of interest" description="Disordered" evidence="3">
    <location>
        <begin position="68"/>
        <end position="107"/>
    </location>
</feature>
<dbReference type="VEuPathDB" id="VectorBase:PPAI007739"/>
<proteinExistence type="predicted"/>
<accession>A0A1B0DHV5</accession>
<evidence type="ECO:0000256" key="3">
    <source>
        <dbReference type="SAM" id="MobiDB-lite"/>
    </source>
</evidence>
<reference evidence="4" key="1">
    <citation type="submission" date="2022-08" db="UniProtKB">
        <authorList>
            <consortium name="EnsemblMetazoa"/>
        </authorList>
    </citation>
    <scope>IDENTIFICATION</scope>
    <source>
        <strain evidence="4">Israel</strain>
    </source>
</reference>
<dbReference type="EMBL" id="AJVK01061647">
    <property type="status" value="NOT_ANNOTATED_CDS"/>
    <property type="molecule type" value="Genomic_DNA"/>
</dbReference>
<protein>
    <submittedName>
        <fullName evidence="4">Uncharacterized protein</fullName>
    </submittedName>
</protein>
<evidence type="ECO:0000313" key="5">
    <source>
        <dbReference type="Proteomes" id="UP000092462"/>
    </source>
</evidence>
<keyword evidence="5" id="KW-1185">Reference proteome</keyword>
<organism evidence="4 5">
    <name type="scientific">Phlebotomus papatasi</name>
    <name type="common">Sandfly</name>
    <dbReference type="NCBI Taxonomy" id="29031"/>
    <lineage>
        <taxon>Eukaryota</taxon>
        <taxon>Metazoa</taxon>
        <taxon>Ecdysozoa</taxon>
        <taxon>Arthropoda</taxon>
        <taxon>Hexapoda</taxon>
        <taxon>Insecta</taxon>
        <taxon>Pterygota</taxon>
        <taxon>Neoptera</taxon>
        <taxon>Endopterygota</taxon>
        <taxon>Diptera</taxon>
        <taxon>Nematocera</taxon>
        <taxon>Psychodoidea</taxon>
        <taxon>Psychodidae</taxon>
        <taxon>Phlebotomus</taxon>
        <taxon>Phlebotomus</taxon>
    </lineage>
</organism>
<evidence type="ECO:0000256" key="1">
    <source>
        <dbReference type="ARBA" id="ARBA00022729"/>
    </source>
</evidence>
<evidence type="ECO:0000313" key="4">
    <source>
        <dbReference type="EnsemblMetazoa" id="PPAI007739-PA"/>
    </source>
</evidence>
<feature type="compositionally biased region" description="Polar residues" evidence="3">
    <location>
        <begin position="74"/>
        <end position="87"/>
    </location>
</feature>
<dbReference type="InterPro" id="IPR022700">
    <property type="entry name" value="CLIP"/>
</dbReference>
<dbReference type="Proteomes" id="UP000092462">
    <property type="component" value="Unassembled WGS sequence"/>
</dbReference>